<dbReference type="Gene3D" id="3.40.50.720">
    <property type="entry name" value="NAD(P)-binding Rossmann-like Domain"/>
    <property type="match status" value="1"/>
</dbReference>
<dbReference type="EMBL" id="CP034205">
    <property type="protein sequence ID" value="QBZ57597.1"/>
    <property type="molecule type" value="Genomic_DNA"/>
</dbReference>
<evidence type="ECO:0000256" key="1">
    <source>
        <dbReference type="SAM" id="MobiDB-lite"/>
    </source>
</evidence>
<name>A0A4P7N505_PYROR</name>
<dbReference type="AlphaFoldDB" id="A0A4P7N505"/>
<dbReference type="InterPro" id="IPR036291">
    <property type="entry name" value="NAD(P)-bd_dom_sf"/>
</dbReference>
<evidence type="ECO:0000313" key="2">
    <source>
        <dbReference type="EMBL" id="QBZ57597.1"/>
    </source>
</evidence>
<reference evidence="2 3" key="1">
    <citation type="journal article" date="2019" name="Mol. Biol. Evol.">
        <title>Blast fungal genomes show frequent chromosomal changes, gene gains and losses, and effector gene turnover.</title>
        <authorList>
            <person name="Gomez Luciano L.B."/>
            <person name="Jason Tsai I."/>
            <person name="Chuma I."/>
            <person name="Tosa Y."/>
            <person name="Chen Y.H."/>
            <person name="Li J.Y."/>
            <person name="Li M.Y."/>
            <person name="Jade Lu M.Y."/>
            <person name="Nakayashiki H."/>
            <person name="Li W.H."/>
        </authorList>
    </citation>
    <scope>NUCLEOTIDE SEQUENCE [LARGE SCALE GENOMIC DNA]</scope>
    <source>
        <strain evidence="2">MZ5-1-6</strain>
    </source>
</reference>
<dbReference type="SUPFAM" id="SSF51735">
    <property type="entry name" value="NAD(P)-binding Rossmann-fold domains"/>
    <property type="match status" value="1"/>
</dbReference>
<feature type="region of interest" description="Disordered" evidence="1">
    <location>
        <begin position="113"/>
        <end position="134"/>
    </location>
</feature>
<gene>
    <name evidence="2" type="ORF">PoMZ_02528</name>
</gene>
<dbReference type="Proteomes" id="UP000294847">
    <property type="component" value="Chromosome 2"/>
</dbReference>
<accession>A0A4P7N505</accession>
<sequence length="134" mass="15598">MGFINTYDVKNFVKYNGVKGAVKYFRELFETNVVGNFNLYSLFTPLIFKRYTKKILLISSGQTDLIFLIQYQIEVLVAYAVNKAVYNVITAKFHARYAKKSVLRPQWEKCRPFLKRPNPNGKAPNLRRNPPPNC</sequence>
<evidence type="ECO:0000313" key="3">
    <source>
        <dbReference type="Proteomes" id="UP000294847"/>
    </source>
</evidence>
<proteinExistence type="predicted"/>
<protein>
    <submittedName>
        <fullName evidence="2">Uncharacterized protein</fullName>
    </submittedName>
</protein>
<organism evidence="2 3">
    <name type="scientific">Pyricularia oryzae</name>
    <name type="common">Rice blast fungus</name>
    <name type="synonym">Magnaporthe oryzae</name>
    <dbReference type="NCBI Taxonomy" id="318829"/>
    <lineage>
        <taxon>Eukaryota</taxon>
        <taxon>Fungi</taxon>
        <taxon>Dikarya</taxon>
        <taxon>Ascomycota</taxon>
        <taxon>Pezizomycotina</taxon>
        <taxon>Sordariomycetes</taxon>
        <taxon>Sordariomycetidae</taxon>
        <taxon>Magnaporthales</taxon>
        <taxon>Pyriculariaceae</taxon>
        <taxon>Pyricularia</taxon>
    </lineage>
</organism>